<comment type="caution">
    <text evidence="2">The sequence shown here is derived from an EMBL/GenBank/DDBJ whole genome shotgun (WGS) entry which is preliminary data.</text>
</comment>
<sequence length="79" mass="8336">MGNPEVHEIEISATDTAVDVTTYPCMVGVRKVSSVRCVIVLLFTIGVLISTIFWIAPITGFGSGFVPDDAHVTSGVSPI</sequence>
<keyword evidence="1" id="KW-0812">Transmembrane</keyword>
<evidence type="ECO:0000313" key="2">
    <source>
        <dbReference type="EMBL" id="KAI0494861.1"/>
    </source>
</evidence>
<organism evidence="2 3">
    <name type="scientific">Dendrobium nobile</name>
    <name type="common">Orchid</name>
    <dbReference type="NCBI Taxonomy" id="94219"/>
    <lineage>
        <taxon>Eukaryota</taxon>
        <taxon>Viridiplantae</taxon>
        <taxon>Streptophyta</taxon>
        <taxon>Embryophyta</taxon>
        <taxon>Tracheophyta</taxon>
        <taxon>Spermatophyta</taxon>
        <taxon>Magnoliopsida</taxon>
        <taxon>Liliopsida</taxon>
        <taxon>Asparagales</taxon>
        <taxon>Orchidaceae</taxon>
        <taxon>Epidendroideae</taxon>
        <taxon>Malaxideae</taxon>
        <taxon>Dendrobiinae</taxon>
        <taxon>Dendrobium</taxon>
    </lineage>
</organism>
<keyword evidence="3" id="KW-1185">Reference proteome</keyword>
<reference evidence="2" key="1">
    <citation type="journal article" date="2022" name="Front. Genet.">
        <title>Chromosome-Scale Assembly of the Dendrobium nobile Genome Provides Insights Into the Molecular Mechanism of the Biosynthesis of the Medicinal Active Ingredient of Dendrobium.</title>
        <authorList>
            <person name="Xu Q."/>
            <person name="Niu S.-C."/>
            <person name="Li K.-L."/>
            <person name="Zheng P.-J."/>
            <person name="Zhang X.-J."/>
            <person name="Jia Y."/>
            <person name="Liu Y."/>
            <person name="Niu Y.-X."/>
            <person name="Yu L.-H."/>
            <person name="Chen D.-F."/>
            <person name="Zhang G.-Q."/>
        </authorList>
    </citation>
    <scope>NUCLEOTIDE SEQUENCE</scope>
    <source>
        <tissue evidence="2">Leaf</tissue>
    </source>
</reference>
<dbReference type="Proteomes" id="UP000829196">
    <property type="component" value="Unassembled WGS sequence"/>
</dbReference>
<evidence type="ECO:0000313" key="3">
    <source>
        <dbReference type="Proteomes" id="UP000829196"/>
    </source>
</evidence>
<protein>
    <submittedName>
        <fullName evidence="2">Uncharacterized protein</fullName>
    </submittedName>
</protein>
<gene>
    <name evidence="2" type="ORF">KFK09_025007</name>
</gene>
<dbReference type="EMBL" id="JAGYWB010000017">
    <property type="protein sequence ID" value="KAI0494861.1"/>
    <property type="molecule type" value="Genomic_DNA"/>
</dbReference>
<feature type="transmembrane region" description="Helical" evidence="1">
    <location>
        <begin position="37"/>
        <end position="56"/>
    </location>
</feature>
<accession>A0A8T3AFN1</accession>
<dbReference type="AlphaFoldDB" id="A0A8T3AFN1"/>
<keyword evidence="1" id="KW-1133">Transmembrane helix</keyword>
<dbReference type="SMR" id="A0A8T3AFN1"/>
<keyword evidence="1" id="KW-0472">Membrane</keyword>
<name>A0A8T3AFN1_DENNO</name>
<evidence type="ECO:0000256" key="1">
    <source>
        <dbReference type="SAM" id="Phobius"/>
    </source>
</evidence>
<proteinExistence type="predicted"/>